<proteinExistence type="predicted"/>
<organism evidence="1 2">
    <name type="scientific">Trachymyrmex septentrionalis</name>
    <dbReference type="NCBI Taxonomy" id="34720"/>
    <lineage>
        <taxon>Eukaryota</taxon>
        <taxon>Metazoa</taxon>
        <taxon>Ecdysozoa</taxon>
        <taxon>Arthropoda</taxon>
        <taxon>Hexapoda</taxon>
        <taxon>Insecta</taxon>
        <taxon>Pterygota</taxon>
        <taxon>Neoptera</taxon>
        <taxon>Endopterygota</taxon>
        <taxon>Hymenoptera</taxon>
        <taxon>Apocrita</taxon>
        <taxon>Aculeata</taxon>
        <taxon>Formicoidea</taxon>
        <taxon>Formicidae</taxon>
        <taxon>Myrmicinae</taxon>
        <taxon>Trachymyrmex</taxon>
    </lineage>
</organism>
<dbReference type="Proteomes" id="UP000078541">
    <property type="component" value="Unassembled WGS sequence"/>
</dbReference>
<keyword evidence="2" id="KW-1185">Reference proteome</keyword>
<name>A0A195EZL0_9HYME</name>
<dbReference type="AlphaFoldDB" id="A0A195EZL0"/>
<evidence type="ECO:0000313" key="1">
    <source>
        <dbReference type="EMBL" id="KYN33653.1"/>
    </source>
</evidence>
<reference evidence="1 2" key="1">
    <citation type="submission" date="2016-03" db="EMBL/GenBank/DDBJ databases">
        <title>Trachymyrmex septentrionalis WGS genome.</title>
        <authorList>
            <person name="Nygaard S."/>
            <person name="Hu H."/>
            <person name="Boomsma J."/>
            <person name="Zhang G."/>
        </authorList>
    </citation>
    <scope>NUCLEOTIDE SEQUENCE [LARGE SCALE GENOMIC DNA]</scope>
    <source>
        <strain evidence="1">Tsep2-gDNA-1</strain>
        <tissue evidence="1">Whole body</tissue>
    </source>
</reference>
<accession>A0A195EZL0</accession>
<gene>
    <name evidence="1" type="ORF">ALC56_12365</name>
</gene>
<sequence length="129" mass="14434">MCYVLLEGDMSYVTYATCDLAILQKPGLTSRIPLQCNHTEVTSKNGLLHMTMKYISRCKKTREGRVTKEKRREGTRIRSVYEATSFQAKCIQSAQAQNFPNPFLAVVHGVLQELADVGTAGNVVHGRRT</sequence>
<dbReference type="EMBL" id="KQ981905">
    <property type="protein sequence ID" value="KYN33653.1"/>
    <property type="molecule type" value="Genomic_DNA"/>
</dbReference>
<evidence type="ECO:0000313" key="2">
    <source>
        <dbReference type="Proteomes" id="UP000078541"/>
    </source>
</evidence>
<protein>
    <submittedName>
        <fullName evidence="1">Uncharacterized protein</fullName>
    </submittedName>
</protein>